<dbReference type="NCBIfam" id="TIGR01640">
    <property type="entry name" value="F_box_assoc_1"/>
    <property type="match status" value="1"/>
</dbReference>
<gene>
    <name evidence="2" type="ORF">Adt_14630</name>
</gene>
<dbReference type="InterPro" id="IPR050796">
    <property type="entry name" value="SCF_F-box_component"/>
</dbReference>
<evidence type="ECO:0000259" key="1">
    <source>
        <dbReference type="Pfam" id="PF08268"/>
    </source>
</evidence>
<dbReference type="EMBL" id="JBFOLK010000004">
    <property type="protein sequence ID" value="KAL2518383.1"/>
    <property type="molecule type" value="Genomic_DNA"/>
</dbReference>
<dbReference type="AlphaFoldDB" id="A0ABD1U070"/>
<proteinExistence type="predicted"/>
<keyword evidence="3" id="KW-1185">Reference proteome</keyword>
<dbReference type="InterPro" id="IPR017451">
    <property type="entry name" value="F-box-assoc_interact_dom"/>
</dbReference>
<dbReference type="PANTHER" id="PTHR31672">
    <property type="entry name" value="BNACNNG10540D PROTEIN"/>
    <property type="match status" value="1"/>
</dbReference>
<dbReference type="InterPro" id="IPR013187">
    <property type="entry name" value="F-box-assoc_dom_typ3"/>
</dbReference>
<reference evidence="3" key="1">
    <citation type="submission" date="2024-07" db="EMBL/GenBank/DDBJ databases">
        <title>Two chromosome-level genome assemblies of Korean endemic species Abeliophyllum distichum and Forsythia ovata (Oleaceae).</title>
        <authorList>
            <person name="Jang H."/>
        </authorList>
    </citation>
    <scope>NUCLEOTIDE SEQUENCE [LARGE SCALE GENOMIC DNA]</scope>
</reference>
<evidence type="ECO:0000313" key="3">
    <source>
        <dbReference type="Proteomes" id="UP001604336"/>
    </source>
</evidence>
<dbReference type="Pfam" id="PF08268">
    <property type="entry name" value="FBA_3"/>
    <property type="match status" value="1"/>
</dbReference>
<comment type="caution">
    <text evidence="2">The sequence shown here is derived from an EMBL/GenBank/DDBJ whole genome shotgun (WGS) entry which is preliminary data.</text>
</comment>
<dbReference type="Proteomes" id="UP001604336">
    <property type="component" value="Unassembled WGS sequence"/>
</dbReference>
<sequence>MEFQREIKKRKCHKEEEEEDQPLNRLRCLPHEISLDILSRLPIKYVIQLRFHPVTKEYKVIKIVYYRSAYNLEKPSHFQRLTLEKKSSPGVLVNGRLHWMSQWGRYILSFDLADDSFQEIPIPDQTLRSWMNCHLSVLGGYLSAALPSRGGNRALDIWVMKEYGVQESWVKEFNLGAYSQGFIPPELQKPYRIWKNFLGRRLVRIICLLKTGDILVEYRGGTLVSYNPVSGMFKNLSFQGMPRLFQTTVHVGSLYPVVHS</sequence>
<organism evidence="2 3">
    <name type="scientific">Abeliophyllum distichum</name>
    <dbReference type="NCBI Taxonomy" id="126358"/>
    <lineage>
        <taxon>Eukaryota</taxon>
        <taxon>Viridiplantae</taxon>
        <taxon>Streptophyta</taxon>
        <taxon>Embryophyta</taxon>
        <taxon>Tracheophyta</taxon>
        <taxon>Spermatophyta</taxon>
        <taxon>Magnoliopsida</taxon>
        <taxon>eudicotyledons</taxon>
        <taxon>Gunneridae</taxon>
        <taxon>Pentapetalae</taxon>
        <taxon>asterids</taxon>
        <taxon>lamiids</taxon>
        <taxon>Lamiales</taxon>
        <taxon>Oleaceae</taxon>
        <taxon>Forsythieae</taxon>
        <taxon>Abeliophyllum</taxon>
    </lineage>
</organism>
<evidence type="ECO:0000313" key="2">
    <source>
        <dbReference type="EMBL" id="KAL2518383.1"/>
    </source>
</evidence>
<accession>A0ABD1U070</accession>
<feature type="domain" description="F-box associated beta-propeller type 3" evidence="1">
    <location>
        <begin position="48"/>
        <end position="173"/>
    </location>
</feature>
<dbReference type="PANTHER" id="PTHR31672:SF13">
    <property type="entry name" value="F-BOX PROTEIN CPR30-LIKE"/>
    <property type="match status" value="1"/>
</dbReference>
<protein>
    <submittedName>
        <fullName evidence="2">F-box protein</fullName>
    </submittedName>
</protein>
<name>A0ABD1U070_9LAMI</name>